<dbReference type="InterPro" id="IPR011041">
    <property type="entry name" value="Quinoprot_gluc/sorb_DH_b-prop"/>
</dbReference>
<evidence type="ECO:0000259" key="2">
    <source>
        <dbReference type="Pfam" id="PF07995"/>
    </source>
</evidence>
<comment type="caution">
    <text evidence="3">The sequence shown here is derived from an EMBL/GenBank/DDBJ whole genome shotgun (WGS) entry which is preliminary data.</text>
</comment>
<dbReference type="Gene3D" id="2.120.10.30">
    <property type="entry name" value="TolB, C-terminal domain"/>
    <property type="match status" value="1"/>
</dbReference>
<dbReference type="InterPro" id="IPR011042">
    <property type="entry name" value="6-blade_b-propeller_TolB-like"/>
</dbReference>
<dbReference type="InterPro" id="IPR012938">
    <property type="entry name" value="Glc/Sorbosone_DH"/>
</dbReference>
<dbReference type="EMBL" id="JACIDJ010000006">
    <property type="protein sequence ID" value="MBB3899804.1"/>
    <property type="molecule type" value="Genomic_DNA"/>
</dbReference>
<dbReference type="SUPFAM" id="SSF50952">
    <property type="entry name" value="Soluble quinoprotein glucose dehydrogenase"/>
    <property type="match status" value="1"/>
</dbReference>
<protein>
    <submittedName>
        <fullName evidence="3">Glucose/arabinose dehydrogenase</fullName>
    </submittedName>
</protein>
<feature type="signal peptide" evidence="1">
    <location>
        <begin position="1"/>
        <end position="23"/>
    </location>
</feature>
<proteinExistence type="predicted"/>
<dbReference type="Proteomes" id="UP000553193">
    <property type="component" value="Unassembled WGS sequence"/>
</dbReference>
<keyword evidence="1" id="KW-0732">Signal</keyword>
<evidence type="ECO:0000313" key="4">
    <source>
        <dbReference type="Proteomes" id="UP000553193"/>
    </source>
</evidence>
<name>A0A840AI19_9PROT</name>
<dbReference type="PANTHER" id="PTHR33546:SF1">
    <property type="entry name" value="LARGE, MULTIFUNCTIONAL SECRETED PROTEIN"/>
    <property type="match status" value="1"/>
</dbReference>
<sequence length="400" mass="43829">MNPHIVPALASAALLLAPGLALAQAAPPPAWAQGRSPEMANSTLAPHAGRLTVTPPDQLPTAQLRVPEGFQVELWAHGLPGARVMVRGPNGTVFVGTRGIGRVYAVREEGNERRVSTFMQGLQQPSGLAIRDGALYISAINRMLRVDNVEQNLSNPQPVDLTSAFNLPEAPHHGWTHIAFGPDGRLYVPRGVPCNICDTDGERYALIASFNPDGTDRRIEARGVRNSVGFDFHPRTGQLWFSNHGRDWAGNDNPSDTLHVNLRRGEHHGFPWCASGWQDPAVSGRLCSEFPPPALILGPHVAPIGTHFYTGTAFPERYRNALFIANRGSWNRERLAGYEVVVVREEEGGRLVQEPFLTGFRDDANQRFLGRPAGVLTMPDGSMLVSDEQNGAIFRISYRR</sequence>
<organism evidence="3 4">
    <name type="scientific">Roseococcus suduntuyensis</name>
    <dbReference type="NCBI Taxonomy" id="455361"/>
    <lineage>
        <taxon>Bacteria</taxon>
        <taxon>Pseudomonadati</taxon>
        <taxon>Pseudomonadota</taxon>
        <taxon>Alphaproteobacteria</taxon>
        <taxon>Acetobacterales</taxon>
        <taxon>Roseomonadaceae</taxon>
        <taxon>Roseococcus</taxon>
    </lineage>
</organism>
<dbReference type="PANTHER" id="PTHR33546">
    <property type="entry name" value="LARGE, MULTIFUNCTIONAL SECRETED PROTEIN-RELATED"/>
    <property type="match status" value="1"/>
</dbReference>
<feature type="domain" description="Glucose/Sorbosone dehydrogenase" evidence="2">
    <location>
        <begin position="211"/>
        <end position="393"/>
    </location>
</feature>
<gene>
    <name evidence="3" type="ORF">GGQ83_003264</name>
</gene>
<accession>A0A840AI19</accession>
<evidence type="ECO:0000313" key="3">
    <source>
        <dbReference type="EMBL" id="MBB3899804.1"/>
    </source>
</evidence>
<evidence type="ECO:0000256" key="1">
    <source>
        <dbReference type="SAM" id="SignalP"/>
    </source>
</evidence>
<reference evidence="3 4" key="1">
    <citation type="submission" date="2020-08" db="EMBL/GenBank/DDBJ databases">
        <title>Genomic Encyclopedia of Type Strains, Phase IV (KMG-IV): sequencing the most valuable type-strain genomes for metagenomic binning, comparative biology and taxonomic classification.</title>
        <authorList>
            <person name="Goeker M."/>
        </authorList>
    </citation>
    <scope>NUCLEOTIDE SEQUENCE [LARGE SCALE GENOMIC DNA]</scope>
    <source>
        <strain evidence="3 4">DSM 19979</strain>
    </source>
</reference>
<dbReference type="AlphaFoldDB" id="A0A840AI19"/>
<dbReference type="RefSeq" id="WP_184385897.1">
    <property type="nucleotide sequence ID" value="NZ_JACIDJ010000006.1"/>
</dbReference>
<dbReference type="Pfam" id="PF07995">
    <property type="entry name" value="GSDH"/>
    <property type="match status" value="1"/>
</dbReference>
<keyword evidence="4" id="KW-1185">Reference proteome</keyword>
<feature type="chain" id="PRO_5033046496" evidence="1">
    <location>
        <begin position="24"/>
        <end position="400"/>
    </location>
</feature>